<reference evidence="2" key="1">
    <citation type="submission" date="2014-09" db="EMBL/GenBank/DDBJ databases">
        <authorList>
            <person name="Magalhaes I.L.F."/>
            <person name="Oliveira U."/>
            <person name="Santos F.R."/>
            <person name="Vidigal T.H.D.A."/>
            <person name="Brescovit A.D."/>
            <person name="Santos A.J."/>
        </authorList>
    </citation>
    <scope>NUCLEOTIDE SEQUENCE</scope>
    <source>
        <tissue evidence="2">Shoot tissue taken approximately 20 cm above the soil surface</tissue>
    </source>
</reference>
<organism evidence="2">
    <name type="scientific">Arundo donax</name>
    <name type="common">Giant reed</name>
    <name type="synonym">Donax arundinaceus</name>
    <dbReference type="NCBI Taxonomy" id="35708"/>
    <lineage>
        <taxon>Eukaryota</taxon>
        <taxon>Viridiplantae</taxon>
        <taxon>Streptophyta</taxon>
        <taxon>Embryophyta</taxon>
        <taxon>Tracheophyta</taxon>
        <taxon>Spermatophyta</taxon>
        <taxon>Magnoliopsida</taxon>
        <taxon>Liliopsida</taxon>
        <taxon>Poales</taxon>
        <taxon>Poaceae</taxon>
        <taxon>PACMAD clade</taxon>
        <taxon>Arundinoideae</taxon>
        <taxon>Arundineae</taxon>
        <taxon>Arundo</taxon>
    </lineage>
</organism>
<feature type="compositionally biased region" description="Low complexity" evidence="1">
    <location>
        <begin position="41"/>
        <end position="58"/>
    </location>
</feature>
<reference evidence="2" key="2">
    <citation type="journal article" date="2015" name="Data Brief">
        <title>Shoot transcriptome of the giant reed, Arundo donax.</title>
        <authorList>
            <person name="Barrero R.A."/>
            <person name="Guerrero F.D."/>
            <person name="Moolhuijzen P."/>
            <person name="Goolsby J.A."/>
            <person name="Tidwell J."/>
            <person name="Bellgard S.E."/>
            <person name="Bellgard M.I."/>
        </authorList>
    </citation>
    <scope>NUCLEOTIDE SEQUENCE</scope>
    <source>
        <tissue evidence="2">Shoot tissue taken approximately 20 cm above the soil surface</tissue>
    </source>
</reference>
<evidence type="ECO:0000256" key="1">
    <source>
        <dbReference type="SAM" id="MobiDB-lite"/>
    </source>
</evidence>
<name>A0A0A9G258_ARUDO</name>
<dbReference type="EMBL" id="GBRH01178741">
    <property type="protein sequence ID" value="JAE19155.1"/>
    <property type="molecule type" value="Transcribed_RNA"/>
</dbReference>
<sequence>MCIGWGLNLSGASQAINGFLPHPRTPEKPRNGAERRGEGSEGTYSTSGGASSAARPSCPCSPPPGNAHRHLRLRREEAGAER</sequence>
<protein>
    <submittedName>
        <fullName evidence="2">Uncharacterized protein</fullName>
    </submittedName>
</protein>
<proteinExistence type="predicted"/>
<accession>A0A0A9G258</accession>
<evidence type="ECO:0000313" key="2">
    <source>
        <dbReference type="EMBL" id="JAE19155.1"/>
    </source>
</evidence>
<feature type="compositionally biased region" description="Basic and acidic residues" evidence="1">
    <location>
        <begin position="24"/>
        <end position="39"/>
    </location>
</feature>
<dbReference type="AlphaFoldDB" id="A0A0A9G258"/>
<feature type="region of interest" description="Disordered" evidence="1">
    <location>
        <begin position="13"/>
        <end position="82"/>
    </location>
</feature>